<evidence type="ECO:0000313" key="1">
    <source>
        <dbReference type="EMBL" id="MET4721806.1"/>
    </source>
</evidence>
<keyword evidence="2" id="KW-1185">Reference proteome</keyword>
<dbReference type="RefSeq" id="WP_354268948.1">
    <property type="nucleotide sequence ID" value="NZ_JBEPTQ010000002.1"/>
</dbReference>
<dbReference type="EMBL" id="JBEPTQ010000002">
    <property type="protein sequence ID" value="MET4721806.1"/>
    <property type="molecule type" value="Genomic_DNA"/>
</dbReference>
<reference evidence="1 2" key="1">
    <citation type="submission" date="2024-06" db="EMBL/GenBank/DDBJ databases">
        <title>Genomic Encyclopedia of Type Strains, Phase V (KMG-V): Genome sequencing to study the core and pangenomes of soil and plant-associated prokaryotes.</title>
        <authorList>
            <person name="Whitman W."/>
        </authorList>
    </citation>
    <scope>NUCLEOTIDE SEQUENCE [LARGE SCALE GENOMIC DNA]</scope>
    <source>
        <strain evidence="1 2">USDA 160</strain>
    </source>
</reference>
<accession>A0ABV2RY23</accession>
<evidence type="ECO:0000313" key="2">
    <source>
        <dbReference type="Proteomes" id="UP001549291"/>
    </source>
</evidence>
<proteinExistence type="predicted"/>
<gene>
    <name evidence="1" type="ORF">ABIF63_005912</name>
</gene>
<protein>
    <recommendedName>
        <fullName evidence="3">DNA-binding protein</fullName>
    </recommendedName>
</protein>
<evidence type="ECO:0008006" key="3">
    <source>
        <dbReference type="Google" id="ProtNLM"/>
    </source>
</evidence>
<dbReference type="Proteomes" id="UP001549291">
    <property type="component" value="Unassembled WGS sequence"/>
</dbReference>
<organism evidence="1 2">
    <name type="scientific">Bradyrhizobium japonicum</name>
    <dbReference type="NCBI Taxonomy" id="375"/>
    <lineage>
        <taxon>Bacteria</taxon>
        <taxon>Pseudomonadati</taxon>
        <taxon>Pseudomonadota</taxon>
        <taxon>Alphaproteobacteria</taxon>
        <taxon>Hyphomicrobiales</taxon>
        <taxon>Nitrobacteraceae</taxon>
        <taxon>Bradyrhizobium</taxon>
    </lineage>
</organism>
<name>A0ABV2RY23_BRAJP</name>
<comment type="caution">
    <text evidence="1">The sequence shown here is derived from an EMBL/GenBank/DDBJ whole genome shotgun (WGS) entry which is preliminary data.</text>
</comment>
<sequence length="66" mass="7065">MNEELLKLLSKPTASVPDVGRIVYGLSRNASYDAASRGDIPTIQIGKLKKVPTAMLRARLGLEAVA</sequence>